<dbReference type="EMBL" id="BAAATR010000004">
    <property type="protein sequence ID" value="GAA2232948.1"/>
    <property type="molecule type" value="Genomic_DNA"/>
</dbReference>
<reference evidence="2 3" key="1">
    <citation type="journal article" date="2019" name="Int. J. Syst. Evol. Microbiol.">
        <title>The Global Catalogue of Microorganisms (GCM) 10K type strain sequencing project: providing services to taxonomists for standard genome sequencing and annotation.</title>
        <authorList>
            <consortium name="The Broad Institute Genomics Platform"/>
            <consortium name="The Broad Institute Genome Sequencing Center for Infectious Disease"/>
            <person name="Wu L."/>
            <person name="Ma J."/>
        </authorList>
    </citation>
    <scope>NUCLEOTIDE SEQUENCE [LARGE SCALE GENOMIC DNA]</scope>
    <source>
        <strain evidence="2 3">JCM 7356</strain>
    </source>
</reference>
<accession>A0ABN3DJU0</accession>
<gene>
    <name evidence="2" type="ORF">GCM10010430_11930</name>
</gene>
<keyword evidence="3" id="KW-1185">Reference proteome</keyword>
<name>A0ABN3DJU0_9ACTN</name>
<evidence type="ECO:0000313" key="3">
    <source>
        <dbReference type="Proteomes" id="UP001500305"/>
    </source>
</evidence>
<dbReference type="PROSITE" id="PS51186">
    <property type="entry name" value="GNAT"/>
    <property type="match status" value="1"/>
</dbReference>
<sequence>MLEYRLMDSETLLAAFDRQMRRDAVPDGPGAVVERVDGVVRQTGARHAWNGVLWSGLDEETADAAIAAQLRHFGALGVEFEWKLYSHDRPADLGGRLRAAGFVPEPAETLLVAPVEALSTEAEPPGGVRLVPVTDEAGIDLVKDVHERVFGTDGSRLRQRLLDRLAVDPESLIVVLAMAGEQPVCAARLEFNPGTEFAGLWGGGTLAEWRGRGIYRAMVAHRARLAAERGYRYLQVDASDQSRPILKRLGFVELGTTTPYLHQPR</sequence>
<evidence type="ECO:0000313" key="2">
    <source>
        <dbReference type="EMBL" id="GAA2232948.1"/>
    </source>
</evidence>
<protein>
    <submittedName>
        <fullName evidence="2">GNAT family N-acetyltransferase</fullName>
    </submittedName>
</protein>
<dbReference type="Pfam" id="PF00583">
    <property type="entry name" value="Acetyltransf_1"/>
    <property type="match status" value="1"/>
</dbReference>
<dbReference type="InterPro" id="IPR016181">
    <property type="entry name" value="Acyl_CoA_acyltransferase"/>
</dbReference>
<evidence type="ECO:0000259" key="1">
    <source>
        <dbReference type="PROSITE" id="PS51186"/>
    </source>
</evidence>
<proteinExistence type="predicted"/>
<feature type="domain" description="N-acetyltransferase" evidence="1">
    <location>
        <begin position="128"/>
        <end position="265"/>
    </location>
</feature>
<comment type="caution">
    <text evidence="2">The sequence shown here is derived from an EMBL/GenBank/DDBJ whole genome shotgun (WGS) entry which is preliminary data.</text>
</comment>
<dbReference type="SUPFAM" id="SSF55729">
    <property type="entry name" value="Acyl-CoA N-acyltransferases (Nat)"/>
    <property type="match status" value="1"/>
</dbReference>
<dbReference type="Proteomes" id="UP001500305">
    <property type="component" value="Unassembled WGS sequence"/>
</dbReference>
<dbReference type="Gene3D" id="3.40.630.30">
    <property type="match status" value="1"/>
</dbReference>
<organism evidence="2 3">
    <name type="scientific">Kitasatospora cystarginea</name>
    <dbReference type="NCBI Taxonomy" id="58350"/>
    <lineage>
        <taxon>Bacteria</taxon>
        <taxon>Bacillati</taxon>
        <taxon>Actinomycetota</taxon>
        <taxon>Actinomycetes</taxon>
        <taxon>Kitasatosporales</taxon>
        <taxon>Streptomycetaceae</taxon>
        <taxon>Kitasatospora</taxon>
    </lineage>
</organism>
<dbReference type="InterPro" id="IPR000182">
    <property type="entry name" value="GNAT_dom"/>
</dbReference>
<dbReference type="CDD" id="cd04301">
    <property type="entry name" value="NAT_SF"/>
    <property type="match status" value="1"/>
</dbReference>